<evidence type="ECO:0000256" key="2">
    <source>
        <dbReference type="SAM" id="MobiDB-lite"/>
    </source>
</evidence>
<name>A0ABQ8UNY0_9EUKA</name>
<feature type="compositionally biased region" description="Low complexity" evidence="2">
    <location>
        <begin position="1554"/>
        <end position="1567"/>
    </location>
</feature>
<feature type="compositionally biased region" description="Pro residues" evidence="2">
    <location>
        <begin position="1394"/>
        <end position="1418"/>
    </location>
</feature>
<proteinExistence type="predicted"/>
<feature type="compositionally biased region" description="Low complexity" evidence="2">
    <location>
        <begin position="999"/>
        <end position="1029"/>
    </location>
</feature>
<feature type="compositionally biased region" description="Low complexity" evidence="2">
    <location>
        <begin position="846"/>
        <end position="858"/>
    </location>
</feature>
<protein>
    <recommendedName>
        <fullName evidence="3">PIK helical domain-containing protein</fullName>
    </recommendedName>
</protein>
<feature type="compositionally biased region" description="Pro residues" evidence="2">
    <location>
        <begin position="1602"/>
        <end position="1618"/>
    </location>
</feature>
<feature type="compositionally biased region" description="Pro residues" evidence="2">
    <location>
        <begin position="1465"/>
        <end position="1480"/>
    </location>
</feature>
<evidence type="ECO:0000256" key="1">
    <source>
        <dbReference type="ARBA" id="ARBA00022581"/>
    </source>
</evidence>
<evidence type="ECO:0000313" key="5">
    <source>
        <dbReference type="Proteomes" id="UP001141327"/>
    </source>
</evidence>
<feature type="region of interest" description="Disordered" evidence="2">
    <location>
        <begin position="986"/>
        <end position="1033"/>
    </location>
</feature>
<dbReference type="InterPro" id="IPR042236">
    <property type="entry name" value="PI3K_accessory_sf"/>
</dbReference>
<dbReference type="SUPFAM" id="SSF48371">
    <property type="entry name" value="ARM repeat"/>
    <property type="match status" value="1"/>
</dbReference>
<feature type="compositionally biased region" description="Low complexity" evidence="2">
    <location>
        <begin position="1575"/>
        <end position="1584"/>
    </location>
</feature>
<dbReference type="SMART" id="SM00145">
    <property type="entry name" value="PI3Ka"/>
    <property type="match status" value="1"/>
</dbReference>
<accession>A0ABQ8UNY0</accession>
<feature type="region of interest" description="Disordered" evidence="2">
    <location>
        <begin position="846"/>
        <end position="867"/>
    </location>
</feature>
<feature type="region of interest" description="Disordered" evidence="2">
    <location>
        <begin position="1542"/>
        <end position="1666"/>
    </location>
</feature>
<feature type="compositionally biased region" description="Acidic residues" evidence="2">
    <location>
        <begin position="1637"/>
        <end position="1648"/>
    </location>
</feature>
<feature type="region of interest" description="Disordered" evidence="2">
    <location>
        <begin position="1763"/>
        <end position="1788"/>
    </location>
</feature>
<organism evidence="4 5">
    <name type="scientific">Paratrimastix pyriformis</name>
    <dbReference type="NCBI Taxonomy" id="342808"/>
    <lineage>
        <taxon>Eukaryota</taxon>
        <taxon>Metamonada</taxon>
        <taxon>Preaxostyla</taxon>
        <taxon>Paratrimastigidae</taxon>
        <taxon>Paratrimastix</taxon>
    </lineage>
</organism>
<feature type="compositionally biased region" description="Pro residues" evidence="2">
    <location>
        <begin position="1433"/>
        <end position="1442"/>
    </location>
</feature>
<gene>
    <name evidence="4" type="ORF">PAPYR_5085</name>
</gene>
<evidence type="ECO:0000259" key="3">
    <source>
        <dbReference type="SMART" id="SM00145"/>
    </source>
</evidence>
<feature type="compositionally biased region" description="Low complexity" evidence="2">
    <location>
        <begin position="1419"/>
        <end position="1432"/>
    </location>
</feature>
<feature type="domain" description="PIK helical" evidence="3">
    <location>
        <begin position="1240"/>
        <end position="1567"/>
    </location>
</feature>
<evidence type="ECO:0000313" key="4">
    <source>
        <dbReference type="EMBL" id="KAJ4459034.1"/>
    </source>
</evidence>
<feature type="region of interest" description="Disordered" evidence="2">
    <location>
        <begin position="1362"/>
        <end position="1480"/>
    </location>
</feature>
<keyword evidence="1" id="KW-0945">Host-virus interaction</keyword>
<feature type="compositionally biased region" description="Low complexity" evidence="2">
    <location>
        <begin position="1382"/>
        <end position="1393"/>
    </location>
</feature>
<feature type="region of interest" description="Disordered" evidence="2">
    <location>
        <begin position="419"/>
        <end position="438"/>
    </location>
</feature>
<dbReference type="PANTHER" id="PTHR13037">
    <property type="entry name" value="FORMIN"/>
    <property type="match status" value="1"/>
</dbReference>
<reference evidence="4" key="1">
    <citation type="journal article" date="2022" name="bioRxiv">
        <title>Genomics of Preaxostyla Flagellates Illuminates Evolutionary Transitions and the Path Towards Mitochondrial Loss.</title>
        <authorList>
            <person name="Novak L.V.F."/>
            <person name="Treitli S.C."/>
            <person name="Pyrih J."/>
            <person name="Halakuc P."/>
            <person name="Pipaliya S.V."/>
            <person name="Vacek V."/>
            <person name="Brzon O."/>
            <person name="Soukal P."/>
            <person name="Eme L."/>
            <person name="Dacks J.B."/>
            <person name="Karnkowska A."/>
            <person name="Elias M."/>
            <person name="Hampl V."/>
        </authorList>
    </citation>
    <scope>NUCLEOTIDE SEQUENCE</scope>
    <source>
        <strain evidence="4">RCP-MX</strain>
    </source>
</reference>
<sequence length="1788" mass="185933">MPGCCNDHLGKPSARSTRWTRFSSWGSGRGRVWEQDGARLKEWFASVMPPRVGAVVRAKLSPTQCLALATVWHLESLRTIASASRRASDPTCAPVAWEGACCDGAFLYLEDPGLGASEMRPCIDVIIDKVFGTLLETLRLPPATPEAPRDAALGSSLPGPLRGRLLDGLVALRSCDRAMLLGRQSARLMAIAAHALPRVKQAALRCLDALLQQDPTLLWEGPLVPAAMHIMQALEASIQGSLGAPQVVGHLQLEPWVLGAPAPLPTAASIHKRSATLPERLLECPAAATANPSALLFPTVLLPASRQERFDGLLGLVKRCRNWLQAADAAAPAAVRTLMHTFLTHYAGLTEGATVPPPLPEGVTPSTPASAAFLAMLLIRAPAHTLRLGASATSTAAAAAALPSGGPAGAAGGGALMLPTSPAGPADPKASPLPLAPGTGPLSPLEAVVGLGAKPSRLGSALAETIASAASEYFIGADERARWAGVIDGQRSLYEAGREAGQRPFDEYLLDRLLASLAAPGPAATADGCFLCRELTPARERTLCDALAMSGAWMMRLQRPPGRLLRAHVATLLEALPAGSLAAVRGCLNGLRWALTVPREDSDESAGPRWVSASEAPARGAWLTATLREVSRVWSAPFNAIIFLRSHKLSDLAGEPHPGPRSALVATYFSKIGTGTFFIFGMDSDLIFNRQTCERFDIFHEPLRFAFLVACALSNLASSPKDELLAPGRCALFSPALVEPAPLPPRQAVTAAEYGQLSGQQRAFRQGLFRAAQAHQCLQEWLLEAARTASPALPTAARGLLVDMMQAAFAVPTRFSRHPTMYGPRFGLLLLALELAEAAIHQSGPAADPAATANSPAGPSGGSGDGLLSSASSSSAFASFVAAPAYGPLGSPLPLGSSAPPLGWADWARLAAGAPGRAAAPSPEPGEGWLGATPVQSAKVLRWRAIHAALLWFEGQPRWHLPGSPQVLEADMAQLLQLTRFLEAHPPTPGGLPRPKGHAAAPATGSSRASGGSVRSGWAGGSSVRSGAGTEPLTEAGTLSHMATTDSHGPGGGWIVLGDSGLMQLSSGGGFMGPGPSIDLTSAFTRSVREYGGSNPARGFLLTLVIRAIGMAARGHVMPSCTRPGRCVCVRVCRGISSIASGSISSEASRATSGSRRAGASAQAFKQSVAPAHTRPEAKFPAQREELPLAARWALLHLLISHEIDRNVAWHDPRRILLPARLGCISPRIRWSQVGQSLWRVYVRTAWCVSPALAVSLRFRFRNAVVHSKLESLLSADPDAAMQVPEAAILLACPEAVRRGTITRLAYYQAAPAHVALFLLSPLCPVASHPAVRSYALRSLRQLPADRLVTLIPQLLMALRPAPPPAGSSSAAPGQPTPPSSGPAALATGDGPALPAPPVPGPLSPNPLSPPGAPPAAPPSAASGADVGSSPAGPMPPVPPADRQPGWMARGAPLSGLREEAPRPAGAPCPSSPESPACCPPTPLSRLLAASSSAQYATVPGDVVAQVRQSDVGAMLLEAAGRSRVLTHRLLWLLQAQLPPPKEADGLPTPPASAPLSPGGHLAASPAAPQPAPPASAAAALGRPAQPPSPPPESAGSMVAQPPMPVPLPRLPRRPAGPPQEMEMMPPPSAAARDGLPEEDEGQPDFEEAAPARPPESARQSAPPEEAFGRQLVGLREAVLSSLGPAEQEAFAAEFAFFGGLTAVSALLKDTPRELRSKTLICGEIAKLQPLLAAHPGLLYMPTAPTMELCLVDNQPASVAVMKSHAKARPHHQPSAPRGSRHAPRDGI</sequence>
<dbReference type="PANTHER" id="PTHR13037:SF24">
    <property type="entry name" value="POLYCOMB PROTEIN PCL-RELATED"/>
    <property type="match status" value="1"/>
</dbReference>
<dbReference type="InterPro" id="IPR001263">
    <property type="entry name" value="PI3K_accessory_dom"/>
</dbReference>
<dbReference type="InterPro" id="IPR016024">
    <property type="entry name" value="ARM-type_fold"/>
</dbReference>
<dbReference type="EMBL" id="JAPMOS010000023">
    <property type="protein sequence ID" value="KAJ4459034.1"/>
    <property type="molecule type" value="Genomic_DNA"/>
</dbReference>
<feature type="compositionally biased region" description="Low complexity" evidence="2">
    <location>
        <begin position="1649"/>
        <end position="1666"/>
    </location>
</feature>
<dbReference type="Proteomes" id="UP001141327">
    <property type="component" value="Unassembled WGS sequence"/>
</dbReference>
<comment type="caution">
    <text evidence="4">The sequence shown here is derived from an EMBL/GenBank/DDBJ whole genome shotgun (WGS) entry which is preliminary data.</text>
</comment>
<dbReference type="Gene3D" id="1.25.40.70">
    <property type="entry name" value="Phosphatidylinositol 3-kinase, accessory domain (PIK)"/>
    <property type="match status" value="1"/>
</dbReference>
<keyword evidence="5" id="KW-1185">Reference proteome</keyword>